<feature type="region of interest" description="Disordered" evidence="1">
    <location>
        <begin position="337"/>
        <end position="380"/>
    </location>
</feature>
<feature type="compositionally biased region" description="Acidic residues" evidence="1">
    <location>
        <begin position="65"/>
        <end position="78"/>
    </location>
</feature>
<feature type="compositionally biased region" description="Acidic residues" evidence="1">
    <location>
        <begin position="454"/>
        <end position="468"/>
    </location>
</feature>
<reference evidence="2" key="1">
    <citation type="journal article" date="2023" name="Mol. Phylogenet. Evol.">
        <title>Genome-scale phylogeny and comparative genomics of the fungal order Sordariales.</title>
        <authorList>
            <person name="Hensen N."/>
            <person name="Bonometti L."/>
            <person name="Westerberg I."/>
            <person name="Brannstrom I.O."/>
            <person name="Guillou S."/>
            <person name="Cros-Aarteil S."/>
            <person name="Calhoun S."/>
            <person name="Haridas S."/>
            <person name="Kuo A."/>
            <person name="Mondo S."/>
            <person name="Pangilinan J."/>
            <person name="Riley R."/>
            <person name="LaButti K."/>
            <person name="Andreopoulos B."/>
            <person name="Lipzen A."/>
            <person name="Chen C."/>
            <person name="Yan M."/>
            <person name="Daum C."/>
            <person name="Ng V."/>
            <person name="Clum A."/>
            <person name="Steindorff A."/>
            <person name="Ohm R.A."/>
            <person name="Martin F."/>
            <person name="Silar P."/>
            <person name="Natvig D.O."/>
            <person name="Lalanne C."/>
            <person name="Gautier V."/>
            <person name="Ament-Velasquez S.L."/>
            <person name="Kruys A."/>
            <person name="Hutchinson M.I."/>
            <person name="Powell A.J."/>
            <person name="Barry K."/>
            <person name="Miller A.N."/>
            <person name="Grigoriev I.V."/>
            <person name="Debuchy R."/>
            <person name="Gladieux P."/>
            <person name="Hiltunen Thoren M."/>
            <person name="Johannesson H."/>
        </authorList>
    </citation>
    <scope>NUCLEOTIDE SEQUENCE</scope>
    <source>
        <strain evidence="2">CBS 118394</strain>
    </source>
</reference>
<proteinExistence type="predicted"/>
<evidence type="ECO:0000256" key="1">
    <source>
        <dbReference type="SAM" id="MobiDB-lite"/>
    </source>
</evidence>
<dbReference type="Proteomes" id="UP001283341">
    <property type="component" value="Unassembled WGS sequence"/>
</dbReference>
<sequence>MPRISIPTAARLPSALRVEPSNPAVSKILSRLSRTSLVSVALDWLDDKNLPLAAPYLHQQANPDDSQDDDGLSDDDDFNPPARSLAALRELYGDLQTRKGSKREVLDRIIEGDWRHGLSLYQLAMADLQYLYDHPTSQKWSAYRIVALKTPSPDAADNDSHHPQEVDKESLTIPRFHPSTFLKSLQATVLPDVKAHYNFDRHKTLPLLLLRIFILDSPYNTNLAVKSSSGATSFDTSRTVYIAFPDASPFIYISKPQALSGSAPAGGGGTGESNSLRTLIVEGIPKALSRPRQRFTLKSTNLSTKNLEELLDKRGSARTNSAGGGWSIYADEKVKESPLDTVLPSPPLSDREEAPITKKPSPPSREDEEEQRTRKRMRLVAKARFGDSSLVDDSKGVERVDIILEDAFPSVASTTKRKRHQSGVEEEDNHHNDDRRRRTKTGGSGRKSNFEVALGDDELHGEEEAEEAGEGKWTPNVRLTFHGSHVFAGIRQLVERGIIDGERMPGWMTGEEGVTVGAVRNGRIRGHKGAGL</sequence>
<dbReference type="Pfam" id="PF05238">
    <property type="entry name" value="CENP-N"/>
    <property type="match status" value="1"/>
</dbReference>
<dbReference type="Gene3D" id="3.10.20.720">
    <property type="match status" value="1"/>
</dbReference>
<feature type="region of interest" description="Disordered" evidence="1">
    <location>
        <begin position="412"/>
        <end position="472"/>
    </location>
</feature>
<feature type="region of interest" description="Disordered" evidence="1">
    <location>
        <begin position="59"/>
        <end position="80"/>
    </location>
</feature>
<dbReference type="GO" id="GO:0007059">
    <property type="term" value="P:chromosome segregation"/>
    <property type="evidence" value="ECO:0007669"/>
    <property type="project" value="InterPro"/>
</dbReference>
<comment type="caution">
    <text evidence="2">The sequence shown here is derived from an EMBL/GenBank/DDBJ whole genome shotgun (WGS) entry which is preliminary data.</text>
</comment>
<accession>A0AAE0M1M4</accession>
<dbReference type="GO" id="GO:0034080">
    <property type="term" value="P:CENP-A containing chromatin assembly"/>
    <property type="evidence" value="ECO:0007669"/>
    <property type="project" value="InterPro"/>
</dbReference>
<name>A0AAE0M1M4_9PEZI</name>
<gene>
    <name evidence="2" type="ORF">B0H66DRAFT_320803</name>
</gene>
<evidence type="ECO:0000313" key="2">
    <source>
        <dbReference type="EMBL" id="KAK3314749.1"/>
    </source>
</evidence>
<organism evidence="2 3">
    <name type="scientific">Apodospora peruviana</name>
    <dbReference type="NCBI Taxonomy" id="516989"/>
    <lineage>
        <taxon>Eukaryota</taxon>
        <taxon>Fungi</taxon>
        <taxon>Dikarya</taxon>
        <taxon>Ascomycota</taxon>
        <taxon>Pezizomycotina</taxon>
        <taxon>Sordariomycetes</taxon>
        <taxon>Sordariomycetidae</taxon>
        <taxon>Sordariales</taxon>
        <taxon>Lasiosphaeriaceae</taxon>
        <taxon>Apodospora</taxon>
    </lineage>
</organism>
<keyword evidence="3" id="KW-1185">Reference proteome</keyword>
<reference evidence="2" key="2">
    <citation type="submission" date="2023-06" db="EMBL/GenBank/DDBJ databases">
        <authorList>
            <consortium name="Lawrence Berkeley National Laboratory"/>
            <person name="Haridas S."/>
            <person name="Hensen N."/>
            <person name="Bonometti L."/>
            <person name="Westerberg I."/>
            <person name="Brannstrom I.O."/>
            <person name="Guillou S."/>
            <person name="Cros-Aarteil S."/>
            <person name="Calhoun S."/>
            <person name="Kuo A."/>
            <person name="Mondo S."/>
            <person name="Pangilinan J."/>
            <person name="Riley R."/>
            <person name="Labutti K."/>
            <person name="Andreopoulos B."/>
            <person name="Lipzen A."/>
            <person name="Chen C."/>
            <person name="Yanf M."/>
            <person name="Daum C."/>
            <person name="Ng V."/>
            <person name="Clum A."/>
            <person name="Steindorff A."/>
            <person name="Ohm R."/>
            <person name="Martin F."/>
            <person name="Silar P."/>
            <person name="Natvig D."/>
            <person name="Lalanne C."/>
            <person name="Gautier V."/>
            <person name="Ament-Velasquez S.L."/>
            <person name="Kruys A."/>
            <person name="Hutchinson M.I."/>
            <person name="Powell A.J."/>
            <person name="Barry K."/>
            <person name="Miller A.N."/>
            <person name="Grigoriev I.V."/>
            <person name="Debuchy R."/>
            <person name="Gladieux P."/>
            <person name="Thoren M.H."/>
            <person name="Johannesson H."/>
        </authorList>
    </citation>
    <scope>NUCLEOTIDE SEQUENCE</scope>
    <source>
        <strain evidence="2">CBS 118394</strain>
    </source>
</reference>
<protein>
    <submittedName>
        <fullName evidence="2">Centromere protein Chl4/mis15/CENP-N</fullName>
    </submittedName>
</protein>
<dbReference type="EMBL" id="JAUEDM010000006">
    <property type="protein sequence ID" value="KAK3314749.1"/>
    <property type="molecule type" value="Genomic_DNA"/>
</dbReference>
<dbReference type="InterPro" id="IPR007902">
    <property type="entry name" value="Chl4/mis15/CENP-N"/>
</dbReference>
<evidence type="ECO:0000313" key="3">
    <source>
        <dbReference type="Proteomes" id="UP001283341"/>
    </source>
</evidence>
<dbReference type="AlphaFoldDB" id="A0AAE0M1M4"/>